<evidence type="ECO:0000259" key="17">
    <source>
        <dbReference type="PROSITE" id="PS51098"/>
    </source>
</evidence>
<dbReference type="PROSITE" id="PS01035">
    <property type="entry name" value="PTS_EIIB_TYPE_1_CYS"/>
    <property type="match status" value="1"/>
</dbReference>
<dbReference type="PANTHER" id="PTHR30009">
    <property type="entry name" value="CYTOCHROME C-TYPE SYNTHESIS PROTEIN AND PTS TRANSMEMBRANE COMPONENT"/>
    <property type="match status" value="1"/>
</dbReference>
<dbReference type="RefSeq" id="WP_262596793.1">
    <property type="nucleotide sequence ID" value="NZ_CP103300.1"/>
</dbReference>
<dbReference type="Gene3D" id="3.30.1360.60">
    <property type="entry name" value="Glucose permease domain IIB"/>
    <property type="match status" value="1"/>
</dbReference>
<dbReference type="Pfam" id="PF02378">
    <property type="entry name" value="PTS_EIIC"/>
    <property type="match status" value="1"/>
</dbReference>
<evidence type="ECO:0000256" key="12">
    <source>
        <dbReference type="ARBA" id="ARBA00023136"/>
    </source>
</evidence>
<keyword evidence="12 16" id="KW-0472">Membrane</keyword>
<evidence type="ECO:0000256" key="8">
    <source>
        <dbReference type="ARBA" id="ARBA00022683"/>
    </source>
</evidence>
<feature type="transmembrane region" description="Helical" evidence="16">
    <location>
        <begin position="107"/>
        <end position="131"/>
    </location>
</feature>
<dbReference type="NCBIfam" id="TIGR00826">
    <property type="entry name" value="EIIB_glc"/>
    <property type="match status" value="1"/>
</dbReference>
<feature type="transmembrane region" description="Helical" evidence="16">
    <location>
        <begin position="47"/>
        <end position="71"/>
    </location>
</feature>
<evidence type="ECO:0000256" key="14">
    <source>
        <dbReference type="ARBA" id="ARBA00047336"/>
    </source>
</evidence>
<evidence type="ECO:0000256" key="15">
    <source>
        <dbReference type="PROSITE-ProRule" id="PRU00421"/>
    </source>
</evidence>
<dbReference type="InterPro" id="IPR001996">
    <property type="entry name" value="PTS_IIB_1"/>
</dbReference>
<keyword evidence="11 16" id="KW-1133">Transmembrane helix</keyword>
<dbReference type="GO" id="GO:0016740">
    <property type="term" value="F:transferase activity"/>
    <property type="evidence" value="ECO:0007669"/>
    <property type="project" value="UniProtKB-KW"/>
</dbReference>
<gene>
    <name evidence="19" type="primary">ptsG</name>
    <name evidence="19" type="ORF">NX720_19275</name>
</gene>
<dbReference type="NCBIfam" id="TIGR02002">
    <property type="entry name" value="PTS-II-BC-glcB"/>
    <property type="match status" value="1"/>
</dbReference>
<feature type="active site" description="Phosphocysteine intermediate; for EIIB activity" evidence="15">
    <location>
        <position position="420"/>
    </location>
</feature>
<keyword evidence="6 19" id="KW-0762">Sugar transport</keyword>
<evidence type="ECO:0000256" key="10">
    <source>
        <dbReference type="ARBA" id="ARBA00022777"/>
    </source>
</evidence>
<evidence type="ECO:0000256" key="4">
    <source>
        <dbReference type="ARBA" id="ARBA00022448"/>
    </source>
</evidence>
<dbReference type="PANTHER" id="PTHR30009:SF20">
    <property type="entry name" value="PTS SYSTEM GLUCOSE-SPECIFIC EIICB COMPONENT-RELATED"/>
    <property type="match status" value="1"/>
</dbReference>
<accession>A0ABY6GRF7</accession>
<feature type="domain" description="PTS EIIB type-1" evidence="17">
    <location>
        <begin position="398"/>
        <end position="479"/>
    </location>
</feature>
<dbReference type="PROSITE" id="PS51098">
    <property type="entry name" value="PTS_EIIB_TYPE_1"/>
    <property type="match status" value="1"/>
</dbReference>
<evidence type="ECO:0000256" key="5">
    <source>
        <dbReference type="ARBA" id="ARBA00022475"/>
    </source>
</evidence>
<feature type="transmembrane region" description="Helical" evidence="16">
    <location>
        <begin position="12"/>
        <end position="35"/>
    </location>
</feature>
<evidence type="ECO:0000256" key="13">
    <source>
        <dbReference type="ARBA" id="ARBA00032303"/>
    </source>
</evidence>
<evidence type="ECO:0000256" key="6">
    <source>
        <dbReference type="ARBA" id="ARBA00022597"/>
    </source>
</evidence>
<evidence type="ECO:0000256" key="11">
    <source>
        <dbReference type="ARBA" id="ARBA00022989"/>
    </source>
</evidence>
<keyword evidence="5" id="KW-1003">Cell membrane</keyword>
<feature type="transmembrane region" description="Helical" evidence="16">
    <location>
        <begin position="83"/>
        <end position="101"/>
    </location>
</feature>
<dbReference type="Proteomes" id="UP001163255">
    <property type="component" value="Chromosome"/>
</dbReference>
<dbReference type="EC" id="2.7.1.199" evidence="2"/>
<dbReference type="PROSITE" id="PS51103">
    <property type="entry name" value="PTS_EIIC_TYPE_1"/>
    <property type="match status" value="1"/>
</dbReference>
<evidence type="ECO:0000256" key="3">
    <source>
        <dbReference type="ARBA" id="ARBA00021468"/>
    </source>
</evidence>
<dbReference type="InterPro" id="IPR018113">
    <property type="entry name" value="PTrfase_EIIB_Cys"/>
</dbReference>
<evidence type="ECO:0000259" key="18">
    <source>
        <dbReference type="PROSITE" id="PS51103"/>
    </source>
</evidence>
<dbReference type="SUPFAM" id="SSF55604">
    <property type="entry name" value="Glucose permease domain IIB"/>
    <property type="match status" value="1"/>
</dbReference>
<feature type="domain" description="PTS EIIC type-1" evidence="18">
    <location>
        <begin position="3"/>
        <end position="387"/>
    </location>
</feature>
<organism evidence="19 20">
    <name type="scientific">Endozoicomonas euniceicola</name>
    <dbReference type="NCBI Taxonomy" id="1234143"/>
    <lineage>
        <taxon>Bacteria</taxon>
        <taxon>Pseudomonadati</taxon>
        <taxon>Pseudomonadota</taxon>
        <taxon>Gammaproteobacteria</taxon>
        <taxon>Oceanospirillales</taxon>
        <taxon>Endozoicomonadaceae</taxon>
        <taxon>Endozoicomonas</taxon>
    </lineage>
</organism>
<keyword evidence="9 16" id="KW-0812">Transmembrane</keyword>
<name>A0ABY6GRF7_9GAMM</name>
<keyword evidence="7 19" id="KW-0808">Transferase</keyword>
<evidence type="ECO:0000256" key="16">
    <source>
        <dbReference type="SAM" id="Phobius"/>
    </source>
</evidence>
<dbReference type="Pfam" id="PF00367">
    <property type="entry name" value="PTS_EIIB"/>
    <property type="match status" value="1"/>
</dbReference>
<dbReference type="EMBL" id="CP103300">
    <property type="protein sequence ID" value="UYM14994.1"/>
    <property type="molecule type" value="Genomic_DNA"/>
</dbReference>
<dbReference type="InterPro" id="IPR036878">
    <property type="entry name" value="Glu_permease_IIB"/>
</dbReference>
<proteinExistence type="predicted"/>
<dbReference type="NCBIfam" id="NF008301">
    <property type="entry name" value="PRK11089.1"/>
    <property type="match status" value="1"/>
</dbReference>
<evidence type="ECO:0000256" key="1">
    <source>
        <dbReference type="ARBA" id="ARBA00004651"/>
    </source>
</evidence>
<evidence type="ECO:0000256" key="2">
    <source>
        <dbReference type="ARBA" id="ARBA00011910"/>
    </source>
</evidence>
<evidence type="ECO:0000256" key="7">
    <source>
        <dbReference type="ARBA" id="ARBA00022679"/>
    </source>
</evidence>
<keyword evidence="10" id="KW-0418">Kinase</keyword>
<dbReference type="InterPro" id="IPR003352">
    <property type="entry name" value="PTS_EIIC"/>
</dbReference>
<evidence type="ECO:0000313" key="20">
    <source>
        <dbReference type="Proteomes" id="UP001163255"/>
    </source>
</evidence>
<feature type="transmembrane region" description="Helical" evidence="16">
    <location>
        <begin position="151"/>
        <end position="171"/>
    </location>
</feature>
<comment type="subcellular location">
    <subcellularLocation>
        <location evidence="1">Cell membrane</location>
        <topology evidence="1">Multi-pass membrane protein</topology>
    </subcellularLocation>
</comment>
<comment type="catalytic activity">
    <reaction evidence="14">
        <text>N(pros)-phospho-L-histidyl-[protein] + D-glucose(out) = D-glucose 6-phosphate(in) + L-histidyl-[protein]</text>
        <dbReference type="Rhea" id="RHEA:33367"/>
        <dbReference type="Rhea" id="RHEA-COMP:9745"/>
        <dbReference type="Rhea" id="RHEA-COMP:9746"/>
        <dbReference type="ChEBI" id="CHEBI:4167"/>
        <dbReference type="ChEBI" id="CHEBI:29979"/>
        <dbReference type="ChEBI" id="CHEBI:61548"/>
        <dbReference type="ChEBI" id="CHEBI:64837"/>
        <dbReference type="EC" id="2.7.1.199"/>
    </reaction>
</comment>
<dbReference type="InterPro" id="IPR050429">
    <property type="entry name" value="PTS_Glucose_EIICBA"/>
</dbReference>
<keyword evidence="4" id="KW-0813">Transport</keyword>
<keyword evidence="8" id="KW-0598">Phosphotransferase system</keyword>
<keyword evidence="20" id="KW-1185">Reference proteome</keyword>
<reference evidence="19" key="1">
    <citation type="submission" date="2022-10" db="EMBL/GenBank/DDBJ databases">
        <title>Completed Genome Sequence of two octocoral isolated bacterium, Endozoicomonas euniceicola EF212T and Endozoicomonas gorgoniicola PS125T.</title>
        <authorList>
            <person name="Chiou Y.-J."/>
            <person name="Chen Y.-H."/>
        </authorList>
    </citation>
    <scope>NUCLEOTIDE SEQUENCE</scope>
    <source>
        <strain evidence="19">EF212</strain>
    </source>
</reference>
<protein>
    <recommendedName>
        <fullName evidence="3">PTS system glucose-specific EIICB component</fullName>
        <ecNumber evidence="2">2.7.1.199</ecNumber>
    </recommendedName>
    <alternativeName>
        <fullName evidence="13">EIICB-Glc</fullName>
    </alternativeName>
</protein>
<evidence type="ECO:0000313" key="19">
    <source>
        <dbReference type="EMBL" id="UYM14994.1"/>
    </source>
</evidence>
<sequence>MLQNAFGVLQKIGRALMLPVAILPVAGILLGIGAANFSFLPELLSQVMAQAGGAVFGNLPLLFAIGTVLGLTDNDGVSTLAAIVGYVVMLATMGLVAGLMGVETKSIMGITSIDTGVFGGILAGALAAFMFNRFYKIQLPEYLGFFAGKRFVPIVTAFAAIALGTVMAFVWPPIGDVIKSFGNYAVDGNPVTMGFVYGFVERMLIPFGIHHVWNVPFQMEMGQFVNDAGQVFTGDIPRFFAGDPTAGFLAGGFLFKMFGLPAAAIAMWHCAKTKHQKRVGGIMISAALTSMLTGITEPIEFSFLFLAPALYVVHALLAGFAFVITNFLEIKMGASFSHGFIDFALFSSIGTKSFWLIPLGAVYAAVYYGVFRTIITAFNLKTPGREDEESGSQVKVGPELAGKLIIAFGGNANINSIDACITRLRVAVVDVKKVDQDAIKALGARGVMVVGNNMQAIFGTQSENIKTAMHEVNKAGGVTAATA</sequence>
<feature type="transmembrane region" description="Helical" evidence="16">
    <location>
        <begin position="246"/>
        <end position="267"/>
    </location>
</feature>
<evidence type="ECO:0000256" key="9">
    <source>
        <dbReference type="ARBA" id="ARBA00022692"/>
    </source>
</evidence>
<dbReference type="InterPro" id="IPR011299">
    <property type="entry name" value="PTS_IIBC_glc"/>
</dbReference>
<dbReference type="InterPro" id="IPR013013">
    <property type="entry name" value="PTS_EIIC_1"/>
</dbReference>
<feature type="transmembrane region" description="Helical" evidence="16">
    <location>
        <begin position="301"/>
        <end position="324"/>
    </location>
</feature>